<dbReference type="RefSeq" id="WP_100193112.1">
    <property type="nucleotide sequence ID" value="NZ_BKOK01000031.1"/>
</dbReference>
<organism evidence="7 8">
    <name type="scientific">Acinetobacter seifertii</name>
    <dbReference type="NCBI Taxonomy" id="1530123"/>
    <lineage>
        <taxon>Bacteria</taxon>
        <taxon>Pseudomonadati</taxon>
        <taxon>Pseudomonadota</taxon>
        <taxon>Gammaproteobacteria</taxon>
        <taxon>Moraxellales</taxon>
        <taxon>Moraxellaceae</taxon>
        <taxon>Acinetobacter</taxon>
        <taxon>Acinetobacter calcoaceticus/baumannii complex</taxon>
    </lineage>
</organism>
<dbReference type="AlphaFoldDB" id="A0A2M8MFD7"/>
<sequence>MSFKPYSKIIIRDANVVNEGKQQYVDVLIQDGRIEKIAPSIPHVVNAKTIHANGNWLIPGMIDDQVHFRDPGSTHKGSIASESMAAVIGGITSYMDMPNTNPPTLSLDALIQKKQIAAQYSMANYAFHFGVSSANLDIVEQLNPKLISGVKVFMGASTGNMLVDDPQVLERLFANVQTILLTHCEYTPRIKEREKLYFEKYGANIPAHMHPKIRDKQACFESSRLAVSLAEKYGTQLHVLHISTAKELCLFKDLPLNLKHISAEVCIHHLTFDESDYAALSHLIKCNPAIKTQQDKDALITAIAQTNRLDIIGTDHAPHTWEEKQQSYLKAPSGLPLVQHAIPALMELVADKKINIETMVKKTSHQVADLFKLKDRGYIREGYWADLVLLKENKEANTVKDQKNYMRCNWTPFQNKSFRYEVDTTIVSGQLAWHQNQLFLSCRGEALDIDR</sequence>
<protein>
    <submittedName>
        <fullName evidence="7">Dihydroorotase</fullName>
        <ecNumber evidence="7">3.5.2.3</ecNumber>
    </submittedName>
</protein>
<dbReference type="InterPro" id="IPR002195">
    <property type="entry name" value="Dihydroorotase_CS"/>
</dbReference>
<dbReference type="InterPro" id="IPR050138">
    <property type="entry name" value="DHOase/Allantoinase_Hydrolase"/>
</dbReference>
<dbReference type="EC" id="3.5.2.3" evidence="7"/>
<dbReference type="Proteomes" id="UP000516672">
    <property type="component" value="Chromosome"/>
</dbReference>
<dbReference type="InterPro" id="IPR006680">
    <property type="entry name" value="Amidohydro-rel"/>
</dbReference>
<dbReference type="GO" id="GO:0005737">
    <property type="term" value="C:cytoplasm"/>
    <property type="evidence" value="ECO:0007669"/>
    <property type="project" value="TreeGrafter"/>
</dbReference>
<keyword evidence="4" id="KW-0479">Metal-binding</keyword>
<evidence type="ECO:0000256" key="2">
    <source>
        <dbReference type="ARBA" id="ARBA00002368"/>
    </source>
</evidence>
<evidence type="ECO:0000259" key="6">
    <source>
        <dbReference type="Pfam" id="PF01979"/>
    </source>
</evidence>
<dbReference type="SUPFAM" id="SSF51556">
    <property type="entry name" value="Metallo-dependent hydrolases"/>
    <property type="match status" value="1"/>
</dbReference>
<dbReference type="SUPFAM" id="SSF51338">
    <property type="entry name" value="Composite domain of metallo-dependent hydrolases"/>
    <property type="match status" value="1"/>
</dbReference>
<evidence type="ECO:0000313" key="7">
    <source>
        <dbReference type="EMBL" id="QOD74384.1"/>
    </source>
</evidence>
<evidence type="ECO:0000256" key="3">
    <source>
        <dbReference type="ARBA" id="ARBA00010286"/>
    </source>
</evidence>
<dbReference type="CDD" id="cd01318">
    <property type="entry name" value="DHOase_IIb"/>
    <property type="match status" value="1"/>
</dbReference>
<reference evidence="8" key="2">
    <citation type="submission" date="2020-10" db="EMBL/GenBank/DDBJ databases">
        <title>Clinical and molecular characterization of Acinetobacter seifertii in Taiwan.</title>
        <authorList>
            <person name="Li L.-H."/>
            <person name="Yang Y.-S."/>
            <person name="Sun J.-R."/>
            <person name="Huang T.-W."/>
            <person name="Huang W.-C."/>
            <person name="Wang Y.-C."/>
            <person name="Kuo T.-H."/>
            <person name="Kuo S.-C."/>
            <person name="Chen T.-L."/>
        </authorList>
    </citation>
    <scope>NUCLEOTIDE SEQUENCE [LARGE SCALE GENOMIC DNA]</scope>
    <source>
        <strain evidence="8">AS42</strain>
    </source>
</reference>
<dbReference type="GO" id="GO:0004151">
    <property type="term" value="F:dihydroorotase activity"/>
    <property type="evidence" value="ECO:0007669"/>
    <property type="project" value="UniProtKB-EC"/>
</dbReference>
<comment type="function">
    <text evidence="2">Catalyzes the reversible cyclization of carbamoyl aspartate to dihydroorotate.</text>
</comment>
<evidence type="ECO:0000256" key="5">
    <source>
        <dbReference type="ARBA" id="ARBA00022801"/>
    </source>
</evidence>
<dbReference type="GO" id="GO:0004038">
    <property type="term" value="F:allantoinase activity"/>
    <property type="evidence" value="ECO:0007669"/>
    <property type="project" value="TreeGrafter"/>
</dbReference>
<dbReference type="NCBIfam" id="NF006688">
    <property type="entry name" value="PRK09236.1"/>
    <property type="match status" value="1"/>
</dbReference>
<evidence type="ECO:0000313" key="8">
    <source>
        <dbReference type="Proteomes" id="UP000516672"/>
    </source>
</evidence>
<dbReference type="PANTHER" id="PTHR43668">
    <property type="entry name" value="ALLANTOINASE"/>
    <property type="match status" value="1"/>
</dbReference>
<comment type="cofactor">
    <cofactor evidence="1">
        <name>Zn(2+)</name>
        <dbReference type="ChEBI" id="CHEBI:29105"/>
    </cofactor>
</comment>
<comment type="similarity">
    <text evidence="3">Belongs to the metallo-dependent hydrolases superfamily. DHOase family. Class I DHOase subfamily.</text>
</comment>
<keyword evidence="5 7" id="KW-0378">Hydrolase</keyword>
<reference evidence="7 8" key="1">
    <citation type="submission" date="2020-09" db="EMBL/GenBank/DDBJ databases">
        <authorList>
            <person name="Chen F.-J."/>
            <person name="Lee Y.-T."/>
        </authorList>
    </citation>
    <scope>NUCLEOTIDE SEQUENCE [LARGE SCALE GENOMIC DNA]</scope>
    <source>
        <strain evidence="7 8">AS42</strain>
    </source>
</reference>
<name>A0A2M8MFD7_9GAMM</name>
<evidence type="ECO:0000256" key="4">
    <source>
        <dbReference type="ARBA" id="ARBA00022723"/>
    </source>
</evidence>
<dbReference type="InterPro" id="IPR011059">
    <property type="entry name" value="Metal-dep_hydrolase_composite"/>
</dbReference>
<dbReference type="EMBL" id="CP061828">
    <property type="protein sequence ID" value="QOD74384.1"/>
    <property type="molecule type" value="Genomic_DNA"/>
</dbReference>
<dbReference type="GO" id="GO:0006145">
    <property type="term" value="P:purine nucleobase catabolic process"/>
    <property type="evidence" value="ECO:0007669"/>
    <property type="project" value="TreeGrafter"/>
</dbReference>
<proteinExistence type="inferred from homology"/>
<gene>
    <name evidence="7" type="ORF">IC779_06610</name>
</gene>
<feature type="domain" description="Amidohydrolase-related" evidence="6">
    <location>
        <begin position="57"/>
        <end position="431"/>
    </location>
</feature>
<evidence type="ECO:0000256" key="1">
    <source>
        <dbReference type="ARBA" id="ARBA00001947"/>
    </source>
</evidence>
<dbReference type="InterPro" id="IPR032466">
    <property type="entry name" value="Metal_Hydrolase"/>
</dbReference>
<dbReference type="PROSITE" id="PS00483">
    <property type="entry name" value="DIHYDROOROTASE_2"/>
    <property type="match status" value="1"/>
</dbReference>
<accession>A0A2M8MFD7</accession>
<dbReference type="Pfam" id="PF01979">
    <property type="entry name" value="Amidohydro_1"/>
    <property type="match status" value="1"/>
</dbReference>
<dbReference type="Gene3D" id="2.30.40.10">
    <property type="entry name" value="Urease, subunit C, domain 1"/>
    <property type="match status" value="1"/>
</dbReference>
<dbReference type="PANTHER" id="PTHR43668:SF4">
    <property type="entry name" value="ALLANTOINASE"/>
    <property type="match status" value="1"/>
</dbReference>
<dbReference type="GO" id="GO:0046872">
    <property type="term" value="F:metal ion binding"/>
    <property type="evidence" value="ECO:0007669"/>
    <property type="project" value="UniProtKB-KW"/>
</dbReference>
<dbReference type="Gene3D" id="3.20.20.140">
    <property type="entry name" value="Metal-dependent hydrolases"/>
    <property type="match status" value="1"/>
</dbReference>